<dbReference type="RefSeq" id="XP_062765640.1">
    <property type="nucleotide sequence ID" value="XM_062912040.1"/>
</dbReference>
<evidence type="ECO:0000313" key="2">
    <source>
        <dbReference type="Proteomes" id="UP001326199"/>
    </source>
</evidence>
<evidence type="ECO:0000313" key="1">
    <source>
        <dbReference type="EMBL" id="KAK4665674.1"/>
    </source>
</evidence>
<accession>A0ABR0HCG3</accession>
<organism evidence="1 2">
    <name type="scientific">Podospora pseudopauciseta</name>
    <dbReference type="NCBI Taxonomy" id="2093780"/>
    <lineage>
        <taxon>Eukaryota</taxon>
        <taxon>Fungi</taxon>
        <taxon>Dikarya</taxon>
        <taxon>Ascomycota</taxon>
        <taxon>Pezizomycotina</taxon>
        <taxon>Sordariomycetes</taxon>
        <taxon>Sordariomycetidae</taxon>
        <taxon>Sordariales</taxon>
        <taxon>Podosporaceae</taxon>
        <taxon>Podospora</taxon>
    </lineage>
</organism>
<proteinExistence type="predicted"/>
<protein>
    <submittedName>
        <fullName evidence="1">Uncharacterized protein</fullName>
    </submittedName>
</protein>
<dbReference type="EMBL" id="JAFFHB010000005">
    <property type="protein sequence ID" value="KAK4665674.1"/>
    <property type="molecule type" value="Genomic_DNA"/>
</dbReference>
<dbReference type="InterPro" id="IPR036770">
    <property type="entry name" value="Ankyrin_rpt-contain_sf"/>
</dbReference>
<keyword evidence="2" id="KW-1185">Reference proteome</keyword>
<dbReference type="Proteomes" id="UP001326199">
    <property type="component" value="Unassembled WGS sequence"/>
</dbReference>
<dbReference type="SUPFAM" id="SSF48403">
    <property type="entry name" value="Ankyrin repeat"/>
    <property type="match status" value="1"/>
</dbReference>
<name>A0ABR0HCG3_9PEZI</name>
<dbReference type="GeneID" id="87932383"/>
<gene>
    <name evidence="1" type="ORF">QC763_403935</name>
</gene>
<dbReference type="Gene3D" id="1.25.40.20">
    <property type="entry name" value="Ankyrin repeat-containing domain"/>
    <property type="match status" value="1"/>
</dbReference>
<reference evidence="1 2" key="1">
    <citation type="journal article" date="2023" name="bioRxiv">
        <title>High-quality genome assemblies of four members of thePodospora anserinaspecies complex.</title>
        <authorList>
            <person name="Ament-Velasquez S.L."/>
            <person name="Vogan A.A."/>
            <person name="Wallerman O."/>
            <person name="Hartmann F."/>
            <person name="Gautier V."/>
            <person name="Silar P."/>
            <person name="Giraud T."/>
            <person name="Johannesson H."/>
        </authorList>
    </citation>
    <scope>NUCLEOTIDE SEQUENCE [LARGE SCALE GENOMIC DNA]</scope>
    <source>
        <strain evidence="1 2">CBS 411.78</strain>
    </source>
</reference>
<sequence length="426" mass="48338">MLDQIIILQDSAQRLSTTYNSLTYRVLCSDNSFRDLANSIKAVSMALDSCRGLLGQLRSGTTSIPITSDLSPRLEANLKECKVAFADAYEKAKKMMPQQGFTKLCFPQEYCSHKLSEIYQLAEMHRLTSRLYAREREIYRVVQAVRLQIASPLLQTSQNILSNVRQPFGQPLPIRGTQPGLQFQPQRFQWQFNTPNINEKSHRPPRHVHHHQEKHQDRHRHRVLLGKGADPTATLNAASSQLTAIHLASYHNNVAALEAIKESMTTIRTFTYTPQYRIHTRYTQFQPTNYTGQWKWTNLLKQKNFWGMTPLHWAATGVCPEAIKFSLKEVEDAGLRREVIDSKDREGRTALLVVGLGCNKFGGKDAVTKIAKALVKAGASPDVADWRGQTPREMLTDLEIEKPDFPQKEQQTYGVAGGYYQGYGGY</sequence>
<comment type="caution">
    <text evidence="1">The sequence shown here is derived from an EMBL/GenBank/DDBJ whole genome shotgun (WGS) entry which is preliminary data.</text>
</comment>